<evidence type="ECO:0000256" key="1">
    <source>
        <dbReference type="ARBA" id="ARBA00004123"/>
    </source>
</evidence>
<gene>
    <name evidence="7" type="primary">109532831</name>
</gene>
<dbReference type="AlphaFoldDB" id="A0AAR5NXX1"/>
<dbReference type="GO" id="GO:0000981">
    <property type="term" value="F:DNA-binding transcription factor activity, RNA polymerase II-specific"/>
    <property type="evidence" value="ECO:0007669"/>
    <property type="project" value="TreeGrafter"/>
</dbReference>
<dbReference type="GO" id="GO:0005634">
    <property type="term" value="C:nucleus"/>
    <property type="evidence" value="ECO:0007669"/>
    <property type="project" value="UniProtKB-SubCell"/>
</dbReference>
<dbReference type="GO" id="GO:0000978">
    <property type="term" value="F:RNA polymerase II cis-regulatory region sequence-specific DNA binding"/>
    <property type="evidence" value="ECO:0007669"/>
    <property type="project" value="TreeGrafter"/>
</dbReference>
<reference evidence="7" key="2">
    <citation type="submission" date="2024-08" db="UniProtKB">
        <authorList>
            <consortium name="EnsemblMetazoa"/>
        </authorList>
    </citation>
    <scope>IDENTIFICATION</scope>
</reference>
<proteinExistence type="predicted"/>
<accession>A0AAR5NXX1</accession>
<evidence type="ECO:0000256" key="4">
    <source>
        <dbReference type="ARBA" id="ARBA00023242"/>
    </source>
</evidence>
<dbReference type="PROSITE" id="PS50888">
    <property type="entry name" value="BHLH"/>
    <property type="match status" value="1"/>
</dbReference>
<dbReference type="SUPFAM" id="SSF47459">
    <property type="entry name" value="HLH, helix-loop-helix DNA-binding domain"/>
    <property type="match status" value="1"/>
</dbReference>
<dbReference type="Pfam" id="PF00010">
    <property type="entry name" value="HLH"/>
    <property type="match status" value="1"/>
</dbReference>
<protein>
    <recommendedName>
        <fullName evidence="6">BHLH domain-containing protein</fullName>
    </recommendedName>
</protein>
<reference evidence="8" key="1">
    <citation type="journal article" date="2013" name="Genome Biol.">
        <title>Draft genome of the mountain pine beetle, Dendroctonus ponderosae Hopkins, a major forest pest.</title>
        <authorList>
            <person name="Keeling C.I."/>
            <person name="Yuen M.M."/>
            <person name="Liao N.Y."/>
            <person name="Docking T.R."/>
            <person name="Chan S.K."/>
            <person name="Taylor G.A."/>
            <person name="Palmquist D.L."/>
            <person name="Jackman S.D."/>
            <person name="Nguyen A."/>
            <person name="Li M."/>
            <person name="Henderson H."/>
            <person name="Janes J.K."/>
            <person name="Zhao Y."/>
            <person name="Pandoh P."/>
            <person name="Moore R."/>
            <person name="Sperling F.A."/>
            <person name="Huber D.P."/>
            <person name="Birol I."/>
            <person name="Jones S.J."/>
            <person name="Bohlmann J."/>
        </authorList>
    </citation>
    <scope>NUCLEOTIDE SEQUENCE</scope>
</reference>
<evidence type="ECO:0000256" key="2">
    <source>
        <dbReference type="ARBA" id="ARBA00023015"/>
    </source>
</evidence>
<feature type="domain" description="BHLH" evidence="6">
    <location>
        <begin position="155"/>
        <end position="214"/>
    </location>
</feature>
<dbReference type="InterPro" id="IPR051732">
    <property type="entry name" value="USF"/>
</dbReference>
<evidence type="ECO:0000313" key="8">
    <source>
        <dbReference type="Proteomes" id="UP000019118"/>
    </source>
</evidence>
<keyword evidence="8" id="KW-1185">Reference proteome</keyword>
<sequence length="267" mass="29623">MIIRNSSLRSVRTYTDIRNINKIETANSLILDDLKDTQMESDDEQPSVEHLAPQTLLETPDTDVQYSIKPSDGPLITYRVLQVQDASENFVTSGSSFTTASTLPEVIAGASLNGPIYVIGSTDGYASPTGSRPIAPRSAILEAPVVVQVKKKDEKRRTTHNEVERRRRDKINNWIGRLAKLLPGNPQEVKGTGQYDGHSKGGVLSKAYEYIIELQTTESRMGTYIKENKKLSNAVENLRSTNYALEAENAELRELLRSQGIEVKTST</sequence>
<evidence type="ECO:0000256" key="3">
    <source>
        <dbReference type="ARBA" id="ARBA00023163"/>
    </source>
</evidence>
<keyword evidence="4" id="KW-0539">Nucleus</keyword>
<organism evidence="7 8">
    <name type="scientific">Dendroctonus ponderosae</name>
    <name type="common">Mountain pine beetle</name>
    <dbReference type="NCBI Taxonomy" id="77166"/>
    <lineage>
        <taxon>Eukaryota</taxon>
        <taxon>Metazoa</taxon>
        <taxon>Ecdysozoa</taxon>
        <taxon>Arthropoda</taxon>
        <taxon>Hexapoda</taxon>
        <taxon>Insecta</taxon>
        <taxon>Pterygota</taxon>
        <taxon>Neoptera</taxon>
        <taxon>Endopterygota</taxon>
        <taxon>Coleoptera</taxon>
        <taxon>Polyphaga</taxon>
        <taxon>Cucujiformia</taxon>
        <taxon>Curculionidae</taxon>
        <taxon>Scolytinae</taxon>
        <taxon>Dendroctonus</taxon>
    </lineage>
</organism>
<evidence type="ECO:0000259" key="6">
    <source>
        <dbReference type="PROSITE" id="PS50888"/>
    </source>
</evidence>
<dbReference type="InterPro" id="IPR036638">
    <property type="entry name" value="HLH_DNA-bd_sf"/>
</dbReference>
<dbReference type="KEGG" id="dpa:109532831"/>
<comment type="subcellular location">
    <subcellularLocation>
        <location evidence="1">Nucleus</location>
    </subcellularLocation>
</comment>
<feature type="coiled-coil region" evidence="5">
    <location>
        <begin position="228"/>
        <end position="255"/>
    </location>
</feature>
<dbReference type="Gene3D" id="4.10.280.10">
    <property type="entry name" value="Helix-loop-helix DNA-binding domain"/>
    <property type="match status" value="1"/>
</dbReference>
<keyword evidence="2" id="KW-0805">Transcription regulation</keyword>
<dbReference type="PANTHER" id="PTHR46117">
    <property type="entry name" value="FI24210P1"/>
    <property type="match status" value="1"/>
</dbReference>
<evidence type="ECO:0000313" key="7">
    <source>
        <dbReference type="EnsemblMetazoa" id="XP_019753452.1"/>
    </source>
</evidence>
<keyword evidence="5" id="KW-0175">Coiled coil</keyword>
<dbReference type="EnsemblMetazoa" id="XM_019897893.1">
    <property type="protein sequence ID" value="XP_019753452.1"/>
    <property type="gene ID" value="LOC109532831"/>
</dbReference>
<name>A0AAR5NXX1_DENPD</name>
<dbReference type="InterPro" id="IPR011598">
    <property type="entry name" value="bHLH_dom"/>
</dbReference>
<dbReference type="GO" id="GO:0046983">
    <property type="term" value="F:protein dimerization activity"/>
    <property type="evidence" value="ECO:0007669"/>
    <property type="project" value="InterPro"/>
</dbReference>
<keyword evidence="3" id="KW-0804">Transcription</keyword>
<evidence type="ECO:0000256" key="5">
    <source>
        <dbReference type="SAM" id="Coils"/>
    </source>
</evidence>
<dbReference type="Proteomes" id="UP000019118">
    <property type="component" value="Unassembled WGS sequence"/>
</dbReference>
<dbReference type="PANTHER" id="PTHR46117:SF3">
    <property type="entry name" value="FI24210P1"/>
    <property type="match status" value="1"/>
</dbReference>
<dbReference type="SMART" id="SM00353">
    <property type="entry name" value="HLH"/>
    <property type="match status" value="1"/>
</dbReference>
<dbReference type="CDD" id="cd11396">
    <property type="entry name" value="bHLHzip_USF"/>
    <property type="match status" value="1"/>
</dbReference>